<organism evidence="2 3">
    <name type="scientific">Streptomyces indicus</name>
    <dbReference type="NCBI Taxonomy" id="417292"/>
    <lineage>
        <taxon>Bacteria</taxon>
        <taxon>Bacillati</taxon>
        <taxon>Actinomycetota</taxon>
        <taxon>Actinomycetes</taxon>
        <taxon>Kitasatosporales</taxon>
        <taxon>Streptomycetaceae</taxon>
        <taxon>Streptomyces</taxon>
    </lineage>
</organism>
<reference evidence="2 3" key="1">
    <citation type="submission" date="2016-10" db="EMBL/GenBank/DDBJ databases">
        <authorList>
            <person name="de Groot N.N."/>
        </authorList>
    </citation>
    <scope>NUCLEOTIDE SEQUENCE [LARGE SCALE GENOMIC DNA]</scope>
    <source>
        <strain evidence="2 3">CGMCC 4.5727</strain>
    </source>
</reference>
<dbReference type="STRING" id="417292.SAMN05421806_118109"/>
<dbReference type="RefSeq" id="WP_093616365.1">
    <property type="nucleotide sequence ID" value="NZ_FNFF01000018.1"/>
</dbReference>
<evidence type="ECO:0000256" key="1">
    <source>
        <dbReference type="SAM" id="MobiDB-lite"/>
    </source>
</evidence>
<gene>
    <name evidence="2" type="ORF">SAMN05421806_118109</name>
</gene>
<dbReference type="AlphaFoldDB" id="A0A1G9HC68"/>
<evidence type="ECO:0000313" key="3">
    <source>
        <dbReference type="Proteomes" id="UP000199155"/>
    </source>
</evidence>
<dbReference type="EMBL" id="FNFF01000018">
    <property type="protein sequence ID" value="SDL10445.1"/>
    <property type="molecule type" value="Genomic_DNA"/>
</dbReference>
<proteinExistence type="predicted"/>
<protein>
    <submittedName>
        <fullName evidence="2">Uncharacterized protein</fullName>
    </submittedName>
</protein>
<feature type="region of interest" description="Disordered" evidence="1">
    <location>
        <begin position="38"/>
        <end position="78"/>
    </location>
</feature>
<accession>A0A1G9HC68</accession>
<feature type="compositionally biased region" description="Basic residues" evidence="1">
    <location>
        <begin position="64"/>
        <end position="78"/>
    </location>
</feature>
<feature type="compositionally biased region" description="Low complexity" evidence="1">
    <location>
        <begin position="51"/>
        <end position="63"/>
    </location>
</feature>
<evidence type="ECO:0000313" key="2">
    <source>
        <dbReference type="EMBL" id="SDL10445.1"/>
    </source>
</evidence>
<keyword evidence="3" id="KW-1185">Reference proteome</keyword>
<dbReference type="Proteomes" id="UP000199155">
    <property type="component" value="Unassembled WGS sequence"/>
</dbReference>
<name>A0A1G9HC68_9ACTN</name>
<sequence length="78" mass="8037">MSLPTVTVTVNRIRHTLAEALGWGRPSGVAGPLALAGALHPPADGRDPGQRAPEVAAEPATAARRGRARRTSAHTVRG</sequence>